<evidence type="ECO:0000259" key="1">
    <source>
        <dbReference type="PROSITE" id="PS51186"/>
    </source>
</evidence>
<dbReference type="Proteomes" id="UP000288812">
    <property type="component" value="Unassembled WGS sequence"/>
</dbReference>
<gene>
    <name evidence="3" type="ORF">EF514_08520</name>
</gene>
<dbReference type="InterPro" id="IPR016181">
    <property type="entry name" value="Acyl_CoA_acyltransferase"/>
</dbReference>
<proteinExistence type="predicted"/>
<comment type="caution">
    <text evidence="3">The sequence shown here is derived from an EMBL/GenBank/DDBJ whole genome shotgun (WGS) entry which is preliminary data.</text>
</comment>
<sequence>MNKIVRDENLFWVGESKENPSGFIKFRPTEDNPEVLIAASTVVKPELRGQGMAEKLLNELTSYARENNFKIKAQCSYVVRKFNEDNSYDDVNVDAGKDIQDPGICEIL</sequence>
<evidence type="ECO:0000259" key="2">
    <source>
        <dbReference type="PROSITE" id="PS51729"/>
    </source>
</evidence>
<evidence type="ECO:0000313" key="4">
    <source>
        <dbReference type="Proteomes" id="UP000288812"/>
    </source>
</evidence>
<dbReference type="CDD" id="cd04301">
    <property type="entry name" value="NAT_SF"/>
    <property type="match status" value="1"/>
</dbReference>
<keyword evidence="3" id="KW-0808">Transferase</keyword>
<dbReference type="Gene3D" id="3.40.630.30">
    <property type="match status" value="1"/>
</dbReference>
<dbReference type="InterPro" id="IPR000182">
    <property type="entry name" value="GNAT_dom"/>
</dbReference>
<dbReference type="EMBL" id="RLIH01000013">
    <property type="protein sequence ID" value="RVU54215.1"/>
    <property type="molecule type" value="Genomic_DNA"/>
</dbReference>
<dbReference type="RefSeq" id="WP_127725014.1">
    <property type="nucleotide sequence ID" value="NZ_RLIH01000013.1"/>
</dbReference>
<dbReference type="SUPFAM" id="SSF55729">
    <property type="entry name" value="Acyl-CoA N-acyltransferases (Nat)"/>
    <property type="match status" value="1"/>
</dbReference>
<accession>A0A437S5A8</accession>
<name>A0A437S5A8_9FIRM</name>
<dbReference type="OrthoDB" id="9793389at2"/>
<feature type="domain" description="N-acetyltransferase" evidence="1">
    <location>
        <begin position="1"/>
        <end position="108"/>
    </location>
</feature>
<dbReference type="PROSITE" id="PS51729">
    <property type="entry name" value="GNAT_YJDJ"/>
    <property type="match status" value="1"/>
</dbReference>
<dbReference type="AlphaFoldDB" id="A0A437S5A8"/>
<protein>
    <submittedName>
        <fullName evidence="3">N-acetyltransferase</fullName>
    </submittedName>
</protein>
<evidence type="ECO:0000313" key="3">
    <source>
        <dbReference type="EMBL" id="RVU54215.1"/>
    </source>
</evidence>
<dbReference type="Pfam" id="PF14542">
    <property type="entry name" value="Acetyltransf_CG"/>
    <property type="match status" value="1"/>
</dbReference>
<dbReference type="GO" id="GO:0016747">
    <property type="term" value="F:acyltransferase activity, transferring groups other than amino-acyl groups"/>
    <property type="evidence" value="ECO:0007669"/>
    <property type="project" value="InterPro"/>
</dbReference>
<organism evidence="3 4">
    <name type="scientific">Anaerosphaera multitolerans</name>
    <dbReference type="NCBI Taxonomy" id="2487351"/>
    <lineage>
        <taxon>Bacteria</taxon>
        <taxon>Bacillati</taxon>
        <taxon>Bacillota</taxon>
        <taxon>Tissierellia</taxon>
        <taxon>Tissierellales</taxon>
        <taxon>Peptoniphilaceae</taxon>
        <taxon>Anaerosphaera</taxon>
    </lineage>
</organism>
<dbReference type="PROSITE" id="PS51186">
    <property type="entry name" value="GNAT"/>
    <property type="match status" value="1"/>
</dbReference>
<dbReference type="InterPro" id="IPR031165">
    <property type="entry name" value="GNAT_YJDJ"/>
</dbReference>
<keyword evidence="4" id="KW-1185">Reference proteome</keyword>
<feature type="domain" description="N-acetyltransferase" evidence="2">
    <location>
        <begin position="3"/>
        <end position="93"/>
    </location>
</feature>
<reference evidence="3 4" key="1">
    <citation type="submission" date="2018-11" db="EMBL/GenBank/DDBJ databases">
        <title>Genome sequencing and assembly of Anaerosphaera sp. nov., GS7-6-2.</title>
        <authorList>
            <person name="Rettenmaier R."/>
            <person name="Liebl W."/>
            <person name="Zverlov V."/>
        </authorList>
    </citation>
    <scope>NUCLEOTIDE SEQUENCE [LARGE SCALE GENOMIC DNA]</scope>
    <source>
        <strain evidence="3 4">GS7-6-2</strain>
    </source>
</reference>